<dbReference type="GO" id="GO:0019005">
    <property type="term" value="C:SCF ubiquitin ligase complex"/>
    <property type="evidence" value="ECO:0007669"/>
    <property type="project" value="TreeGrafter"/>
</dbReference>
<organism evidence="1 2">
    <name type="scientific">Parelaphostrongylus tenuis</name>
    <name type="common">Meningeal worm</name>
    <dbReference type="NCBI Taxonomy" id="148309"/>
    <lineage>
        <taxon>Eukaryota</taxon>
        <taxon>Metazoa</taxon>
        <taxon>Ecdysozoa</taxon>
        <taxon>Nematoda</taxon>
        <taxon>Chromadorea</taxon>
        <taxon>Rhabditida</taxon>
        <taxon>Rhabditina</taxon>
        <taxon>Rhabditomorpha</taxon>
        <taxon>Strongyloidea</taxon>
        <taxon>Metastrongylidae</taxon>
        <taxon>Parelaphostrongylus</taxon>
    </lineage>
</organism>
<evidence type="ECO:0000313" key="2">
    <source>
        <dbReference type="Proteomes" id="UP001196413"/>
    </source>
</evidence>
<dbReference type="GO" id="GO:0043161">
    <property type="term" value="P:proteasome-mediated ubiquitin-dependent protein catabolic process"/>
    <property type="evidence" value="ECO:0007669"/>
    <property type="project" value="TreeGrafter"/>
</dbReference>
<dbReference type="InterPro" id="IPR050672">
    <property type="entry name" value="FBXO45-Fsn/SPSB_families"/>
</dbReference>
<dbReference type="SUPFAM" id="SSF49899">
    <property type="entry name" value="Concanavalin A-like lectins/glucanases"/>
    <property type="match status" value="1"/>
</dbReference>
<gene>
    <name evidence="1" type="ORF">KIN20_022292</name>
</gene>
<evidence type="ECO:0000313" key="1">
    <source>
        <dbReference type="EMBL" id="KAJ1362656.1"/>
    </source>
</evidence>
<dbReference type="PANTHER" id="PTHR12245:SF11">
    <property type="entry name" value="PROTEIN GUSTAVUS"/>
    <property type="match status" value="1"/>
</dbReference>
<comment type="caution">
    <text evidence="1">The sequence shown here is derived from an EMBL/GenBank/DDBJ whole genome shotgun (WGS) entry which is preliminary data.</text>
</comment>
<dbReference type="InterPro" id="IPR013320">
    <property type="entry name" value="ConA-like_dom_sf"/>
</dbReference>
<name>A0AAD5N7V7_PARTN</name>
<accession>A0AAD5N7V7</accession>
<dbReference type="PANTHER" id="PTHR12245">
    <property type="entry name" value="SPRY DOMAIN CONTAINING SOCS BOX PROTEIN"/>
    <property type="match status" value="1"/>
</dbReference>
<proteinExistence type="predicted"/>
<protein>
    <submittedName>
        <fullName evidence="1">Uncharacterized protein</fullName>
    </submittedName>
</protein>
<sequence length="100" mass="11423">MYTYKYNFRILTSAPQLPSQPHMTKIFEGSLLLPSFCFFHKSLPNFFKFQMGHTKGFHVCQMEWPQRQRGTYPVVGVATKAAALQTTGHTSLIGTNTESY</sequence>
<dbReference type="EMBL" id="JAHQIW010004511">
    <property type="protein sequence ID" value="KAJ1362656.1"/>
    <property type="molecule type" value="Genomic_DNA"/>
</dbReference>
<reference evidence="1" key="1">
    <citation type="submission" date="2021-06" db="EMBL/GenBank/DDBJ databases">
        <title>Parelaphostrongylus tenuis whole genome reference sequence.</title>
        <authorList>
            <person name="Garwood T.J."/>
            <person name="Larsen P.A."/>
            <person name="Fountain-Jones N.M."/>
            <person name="Garbe J.R."/>
            <person name="Macchietto M.G."/>
            <person name="Kania S.A."/>
            <person name="Gerhold R.W."/>
            <person name="Richards J.E."/>
            <person name="Wolf T.M."/>
        </authorList>
    </citation>
    <scope>NUCLEOTIDE SEQUENCE</scope>
    <source>
        <strain evidence="1">MNPRO001-30</strain>
        <tissue evidence="1">Meninges</tissue>
    </source>
</reference>
<keyword evidence="2" id="KW-1185">Reference proteome</keyword>
<dbReference type="Proteomes" id="UP001196413">
    <property type="component" value="Unassembled WGS sequence"/>
</dbReference>
<dbReference type="AlphaFoldDB" id="A0AAD5N7V7"/>